<keyword evidence="7" id="KW-0408">Iron</keyword>
<accession>A0A0H2X412</accession>
<evidence type="ECO:0000256" key="1">
    <source>
        <dbReference type="ARBA" id="ARBA00004571"/>
    </source>
</evidence>
<keyword evidence="6 14" id="KW-0732">Signal</keyword>
<evidence type="ECO:0000256" key="4">
    <source>
        <dbReference type="ARBA" id="ARBA00022496"/>
    </source>
</evidence>
<name>A0A0H2X412_XANC8</name>
<dbReference type="InterPro" id="IPR012910">
    <property type="entry name" value="Plug_dom"/>
</dbReference>
<reference evidence="17 18" key="1">
    <citation type="journal article" date="2005" name="Genome Res.">
        <title>Comparative and functional genomic analyses of the pathogenicity of phytopathogen Xanthomonas campestris pv. campestris.</title>
        <authorList>
            <person name="Qian W."/>
            <person name="Jia Y."/>
            <person name="Ren S.X."/>
            <person name="He Y.Q."/>
            <person name="Feng J.X."/>
            <person name="Lu L.F."/>
            <person name="Sun Q."/>
            <person name="Ying G."/>
            <person name="Tang D.J."/>
            <person name="Tang H."/>
            <person name="Wu W."/>
            <person name="Hao P."/>
            <person name="Wang L."/>
            <person name="Jiang B.L."/>
            <person name="Zeng S."/>
            <person name="Gu W.Y."/>
            <person name="Lu G."/>
            <person name="Rong L."/>
            <person name="Tian Y."/>
            <person name="Yao Z."/>
            <person name="Fu G."/>
            <person name="Chen B."/>
            <person name="Fang R."/>
            <person name="Qiang B."/>
            <person name="Chen Z."/>
            <person name="Zhao G.P."/>
            <person name="Tang J.L."/>
            <person name="He C."/>
        </authorList>
    </citation>
    <scope>NUCLEOTIDE SEQUENCE [LARGE SCALE GENOMIC DNA]</scope>
    <source>
        <strain evidence="17 18">8004</strain>
    </source>
</reference>
<dbReference type="InterPro" id="IPR039426">
    <property type="entry name" value="TonB-dep_rcpt-like"/>
</dbReference>
<feature type="signal peptide" evidence="14">
    <location>
        <begin position="1"/>
        <end position="33"/>
    </location>
</feature>
<dbReference type="GO" id="GO:0015344">
    <property type="term" value="F:siderophore uptake transmembrane transporter activity"/>
    <property type="evidence" value="ECO:0007669"/>
    <property type="project" value="TreeGrafter"/>
</dbReference>
<dbReference type="InterPro" id="IPR036942">
    <property type="entry name" value="Beta-barrel_TonB_sf"/>
</dbReference>
<dbReference type="SUPFAM" id="SSF56935">
    <property type="entry name" value="Porins"/>
    <property type="match status" value="1"/>
</dbReference>
<dbReference type="AlphaFoldDB" id="A0A0H2X412"/>
<evidence type="ECO:0000256" key="2">
    <source>
        <dbReference type="ARBA" id="ARBA00022448"/>
    </source>
</evidence>
<evidence type="ECO:0000256" key="6">
    <source>
        <dbReference type="ARBA" id="ARBA00022729"/>
    </source>
</evidence>
<evidence type="ECO:0000259" key="16">
    <source>
        <dbReference type="Pfam" id="PF07715"/>
    </source>
</evidence>
<dbReference type="PANTHER" id="PTHR32552">
    <property type="entry name" value="FERRICHROME IRON RECEPTOR-RELATED"/>
    <property type="match status" value="1"/>
</dbReference>
<dbReference type="Gene3D" id="2.170.130.10">
    <property type="entry name" value="TonB-dependent receptor, plug domain"/>
    <property type="match status" value="1"/>
</dbReference>
<proteinExistence type="inferred from homology"/>
<dbReference type="PANTHER" id="PTHR32552:SF89">
    <property type="entry name" value="CATECHOLATE SIDEROPHORE RECEPTOR FIU"/>
    <property type="match status" value="1"/>
</dbReference>
<evidence type="ECO:0000256" key="12">
    <source>
        <dbReference type="PROSITE-ProRule" id="PRU01360"/>
    </source>
</evidence>
<dbReference type="EMBL" id="CP000050">
    <property type="protein sequence ID" value="AAY47881.1"/>
    <property type="molecule type" value="Genomic_DNA"/>
</dbReference>
<keyword evidence="11 12" id="KW-0998">Cell outer membrane</keyword>
<keyword evidence="17" id="KW-0675">Receptor</keyword>
<evidence type="ECO:0000256" key="8">
    <source>
        <dbReference type="ARBA" id="ARBA00023065"/>
    </source>
</evidence>
<protein>
    <submittedName>
        <fullName evidence="17">TonB-dependent receptor</fullName>
    </submittedName>
</protein>
<dbReference type="InterPro" id="IPR037066">
    <property type="entry name" value="Plug_dom_sf"/>
</dbReference>
<evidence type="ECO:0000256" key="11">
    <source>
        <dbReference type="ARBA" id="ARBA00023237"/>
    </source>
</evidence>
<evidence type="ECO:0000256" key="5">
    <source>
        <dbReference type="ARBA" id="ARBA00022692"/>
    </source>
</evidence>
<keyword evidence="5 12" id="KW-0812">Transmembrane</keyword>
<organism evidence="17 18">
    <name type="scientific">Xanthomonas campestris pv. campestris (strain 8004)</name>
    <dbReference type="NCBI Taxonomy" id="314565"/>
    <lineage>
        <taxon>Bacteria</taxon>
        <taxon>Pseudomonadati</taxon>
        <taxon>Pseudomonadota</taxon>
        <taxon>Gammaproteobacteria</taxon>
        <taxon>Lysobacterales</taxon>
        <taxon>Lysobacteraceae</taxon>
        <taxon>Xanthomonas</taxon>
    </lineage>
</organism>
<evidence type="ECO:0000256" key="14">
    <source>
        <dbReference type="SAM" id="SignalP"/>
    </source>
</evidence>
<dbReference type="HOGENOM" id="CLU_012070_1_0_6"/>
<keyword evidence="3 12" id="KW-1134">Transmembrane beta strand</keyword>
<dbReference type="Pfam" id="PF07715">
    <property type="entry name" value="Plug"/>
    <property type="match status" value="1"/>
</dbReference>
<dbReference type="Pfam" id="PF00593">
    <property type="entry name" value="TonB_dep_Rec_b-barrel"/>
    <property type="match status" value="1"/>
</dbReference>
<dbReference type="KEGG" id="xcb:XC_0806"/>
<keyword evidence="4" id="KW-0410">Iron transport</keyword>
<evidence type="ECO:0000313" key="17">
    <source>
        <dbReference type="EMBL" id="AAY47881.1"/>
    </source>
</evidence>
<keyword evidence="10 12" id="KW-0472">Membrane</keyword>
<evidence type="ECO:0000256" key="9">
    <source>
        <dbReference type="ARBA" id="ARBA00023077"/>
    </source>
</evidence>
<dbReference type="GO" id="GO:0009279">
    <property type="term" value="C:cell outer membrane"/>
    <property type="evidence" value="ECO:0007669"/>
    <property type="project" value="UniProtKB-SubCell"/>
</dbReference>
<evidence type="ECO:0000256" key="3">
    <source>
        <dbReference type="ARBA" id="ARBA00022452"/>
    </source>
</evidence>
<keyword evidence="8" id="KW-0406">Ion transport</keyword>
<comment type="similarity">
    <text evidence="12 13">Belongs to the TonB-dependent receptor family.</text>
</comment>
<evidence type="ECO:0000256" key="13">
    <source>
        <dbReference type="RuleBase" id="RU003357"/>
    </source>
</evidence>
<keyword evidence="9 13" id="KW-0798">TonB box</keyword>
<feature type="domain" description="TonB-dependent receptor plug" evidence="16">
    <location>
        <begin position="68"/>
        <end position="181"/>
    </location>
</feature>
<dbReference type="Gene3D" id="2.40.170.20">
    <property type="entry name" value="TonB-dependent receptor, beta-barrel domain"/>
    <property type="match status" value="1"/>
</dbReference>
<sequence length="824" mass="88869">MRERIAMSTLHTLRLHALACAVTTCLCAPLALAQDATPPAPATPPAADSAAVNLDSVFVTGTSTATTKLKSSVSVSTVGAEAIEQSAPRSTAEIFHNIPGIRSESSGGEGNANIAVRGLPVASGGAKFLQLQEDGLPVMEFGDIAFGNADIFLRSDFTMDRIEAIRGGSASTFTSNAPGGIINFISKTGDTEGGSVGVSRGLDYDNTRIDFNYGAPFAEHWQFNIGGFFRQGDGVRDAGYTTDKGGQLKANLTRLFENGYVRVYGKYLNDRAAGYLPVPTSVRGRDGSPDLGGFPGFDPGNDTLYSRNFRTDVGLDGNNQPRRTDLGDGMHPISRTIGAEAWFDLGNGWNLSDKFRIADNSGRFVSPFPAEVTDAAALASSIGGAGAQLVEAGGANAGQAYTGTAIRTHLFNVAINDLGNVTNDLSLSREFGGDGRTLNLRMGYYTSRQTIDMDWTWNSYVQSLGRDSRLLNVVDAAGVSRSQNGLYAYGTPFWGDCCITRSYDVRYDVNAPYVSLTFDSGKLSIDGSLRYDMGDARGNYSGTAIAQNLDVNGDGVIQPVEQRVATVDTANARPVDYDWNYLSYSLGGNYLINDDLGAFARVSRGARANADRLLFGVIRDDGSVTSDEAVNVVRQTEAGLKWRRDGLSLFATAFAARTQEQNFEVTSQRFFNRSYKAHGIELEASYRYEGFTVNGGVTWTDAEIARDQITPENTGNVPRRQADFVWQLTPSYRGDGYQFGVNLIGTTEAYTQDSNQLKMPGYTQVNLFGDYRITDALTVALNVNNLFNTFGLTEAEEATIPANGIIRARSIAGRTTSLSLRYDF</sequence>
<evidence type="ECO:0000256" key="7">
    <source>
        <dbReference type="ARBA" id="ARBA00023004"/>
    </source>
</evidence>
<dbReference type="InterPro" id="IPR000531">
    <property type="entry name" value="Beta-barrel_TonB"/>
</dbReference>
<evidence type="ECO:0000256" key="10">
    <source>
        <dbReference type="ARBA" id="ARBA00023136"/>
    </source>
</evidence>
<evidence type="ECO:0000313" key="18">
    <source>
        <dbReference type="Proteomes" id="UP000000420"/>
    </source>
</evidence>
<dbReference type="PROSITE" id="PS52016">
    <property type="entry name" value="TONB_DEPENDENT_REC_3"/>
    <property type="match status" value="1"/>
</dbReference>
<gene>
    <name evidence="17" type="ordered locus">XC_0806</name>
</gene>
<feature type="domain" description="TonB-dependent receptor-like beta-barrel" evidence="15">
    <location>
        <begin position="417"/>
        <end position="786"/>
    </location>
</feature>
<keyword evidence="2 12" id="KW-0813">Transport</keyword>
<dbReference type="Proteomes" id="UP000000420">
    <property type="component" value="Chromosome"/>
</dbReference>
<evidence type="ECO:0000259" key="15">
    <source>
        <dbReference type="Pfam" id="PF00593"/>
    </source>
</evidence>
<comment type="subcellular location">
    <subcellularLocation>
        <location evidence="1 12">Cell outer membrane</location>
        <topology evidence="1 12">Multi-pass membrane protein</topology>
    </subcellularLocation>
</comment>
<feature type="chain" id="PRO_5002600909" evidence="14">
    <location>
        <begin position="34"/>
        <end position="824"/>
    </location>
</feature>